<dbReference type="GO" id="GO:0016787">
    <property type="term" value="F:hydrolase activity"/>
    <property type="evidence" value="ECO:0007669"/>
    <property type="project" value="UniProtKB-KW"/>
</dbReference>
<dbReference type="Gene3D" id="3.40.50.1820">
    <property type="entry name" value="alpha/beta hydrolase"/>
    <property type="match status" value="1"/>
</dbReference>
<dbReference type="Proteomes" id="UP001220324">
    <property type="component" value="Unassembled WGS sequence"/>
</dbReference>
<keyword evidence="4" id="KW-1185">Reference proteome</keyword>
<name>A0AAD6D7I5_9EURO</name>
<protein>
    <recommendedName>
        <fullName evidence="2">Alpha/beta hydrolase fold-3 domain-containing protein</fullName>
    </recommendedName>
</protein>
<dbReference type="PANTHER" id="PTHR48081">
    <property type="entry name" value="AB HYDROLASE SUPERFAMILY PROTEIN C4A8.06C"/>
    <property type="match status" value="1"/>
</dbReference>
<dbReference type="AlphaFoldDB" id="A0AAD6D7I5"/>
<accession>A0AAD6D7I5</accession>
<evidence type="ECO:0000259" key="2">
    <source>
        <dbReference type="Pfam" id="PF07859"/>
    </source>
</evidence>
<dbReference type="GO" id="GO:0017000">
    <property type="term" value="P:antibiotic biosynthetic process"/>
    <property type="evidence" value="ECO:0007669"/>
    <property type="project" value="UniProtKB-ARBA"/>
</dbReference>
<dbReference type="InterPro" id="IPR029058">
    <property type="entry name" value="AB_hydrolase_fold"/>
</dbReference>
<dbReference type="SUPFAM" id="SSF53474">
    <property type="entry name" value="alpha/beta-Hydrolases"/>
    <property type="match status" value="1"/>
</dbReference>
<dbReference type="InterPro" id="IPR050300">
    <property type="entry name" value="GDXG_lipolytic_enzyme"/>
</dbReference>
<sequence length="341" mass="37872">MADFSQYGHAAEEWTSYVRQHAPQPPPRYDSLKSIAESRRITNSARINASRSKVEEKPKLDIQTKTVAITTSDSQEITARIYRSREVGSSSRAVLVYFHGGGFLAGTLGSEDATCFQLAEACGIVVVSVNYRHTPEWTCPIQFQDAWDARNWVLKNQGQHLLPSDIDLYVGGNSSGACLAASIVIRERLESNPTVKGQFLWCPWLCLPESFPFQEFSTPECASPIQCAAADLLPSRLVMDFAALLQPSSADCSDPIVNPLLADNHLLESMPPTHIMVCGFDPLRDHGLLYYQKLQHLRIPVRLNVFAGYPHAFRRISSLTVSEEWDDGMTNGISWALGLNT</sequence>
<organism evidence="3 4">
    <name type="scientific">Penicillium frequentans</name>
    <dbReference type="NCBI Taxonomy" id="3151616"/>
    <lineage>
        <taxon>Eukaryota</taxon>
        <taxon>Fungi</taxon>
        <taxon>Dikarya</taxon>
        <taxon>Ascomycota</taxon>
        <taxon>Pezizomycotina</taxon>
        <taxon>Eurotiomycetes</taxon>
        <taxon>Eurotiomycetidae</taxon>
        <taxon>Eurotiales</taxon>
        <taxon>Aspergillaceae</taxon>
        <taxon>Penicillium</taxon>
    </lineage>
</organism>
<gene>
    <name evidence="3" type="ORF">N7494_001340</name>
</gene>
<comment type="caution">
    <text evidence="3">The sequence shown here is derived from an EMBL/GenBank/DDBJ whole genome shotgun (WGS) entry which is preliminary data.</text>
</comment>
<dbReference type="PANTHER" id="PTHR48081:SF8">
    <property type="entry name" value="ALPHA_BETA HYDROLASE FOLD-3 DOMAIN-CONTAINING PROTEIN-RELATED"/>
    <property type="match status" value="1"/>
</dbReference>
<proteinExistence type="predicted"/>
<evidence type="ECO:0000313" key="4">
    <source>
        <dbReference type="Proteomes" id="UP001220324"/>
    </source>
</evidence>
<reference evidence="3 4" key="1">
    <citation type="journal article" date="2023" name="IMA Fungus">
        <title>Comparative genomic study of the Penicillium genus elucidates a diverse pangenome and 15 lateral gene transfer events.</title>
        <authorList>
            <person name="Petersen C."/>
            <person name="Sorensen T."/>
            <person name="Nielsen M.R."/>
            <person name="Sondergaard T.E."/>
            <person name="Sorensen J.L."/>
            <person name="Fitzpatrick D.A."/>
            <person name="Frisvad J.C."/>
            <person name="Nielsen K.L."/>
        </authorList>
    </citation>
    <scope>NUCLEOTIDE SEQUENCE [LARGE SCALE GENOMIC DNA]</scope>
    <source>
        <strain evidence="3 4">IBT 35679</strain>
    </source>
</reference>
<evidence type="ECO:0000313" key="3">
    <source>
        <dbReference type="EMBL" id="KAJ5557425.1"/>
    </source>
</evidence>
<dbReference type="EMBL" id="JAQIZZ010000001">
    <property type="protein sequence ID" value="KAJ5557425.1"/>
    <property type="molecule type" value="Genomic_DNA"/>
</dbReference>
<dbReference type="InterPro" id="IPR013094">
    <property type="entry name" value="AB_hydrolase_3"/>
</dbReference>
<keyword evidence="1" id="KW-0378">Hydrolase</keyword>
<dbReference type="Pfam" id="PF07859">
    <property type="entry name" value="Abhydrolase_3"/>
    <property type="match status" value="1"/>
</dbReference>
<evidence type="ECO:0000256" key="1">
    <source>
        <dbReference type="ARBA" id="ARBA00022801"/>
    </source>
</evidence>
<feature type="domain" description="Alpha/beta hydrolase fold-3" evidence="2">
    <location>
        <begin position="95"/>
        <end position="313"/>
    </location>
</feature>
<dbReference type="GO" id="GO:0072330">
    <property type="term" value="P:monocarboxylic acid biosynthetic process"/>
    <property type="evidence" value="ECO:0007669"/>
    <property type="project" value="UniProtKB-ARBA"/>
</dbReference>